<feature type="compositionally biased region" description="Low complexity" evidence="1">
    <location>
        <begin position="1093"/>
        <end position="1103"/>
    </location>
</feature>
<feature type="compositionally biased region" description="Polar residues" evidence="1">
    <location>
        <begin position="695"/>
        <end position="715"/>
    </location>
</feature>
<feature type="region of interest" description="Disordered" evidence="1">
    <location>
        <begin position="115"/>
        <end position="149"/>
    </location>
</feature>
<feature type="region of interest" description="Disordered" evidence="1">
    <location>
        <begin position="695"/>
        <end position="719"/>
    </location>
</feature>
<feature type="compositionally biased region" description="Polar residues" evidence="1">
    <location>
        <begin position="122"/>
        <end position="143"/>
    </location>
</feature>
<feature type="region of interest" description="Disordered" evidence="1">
    <location>
        <begin position="1324"/>
        <end position="1358"/>
    </location>
</feature>
<feature type="region of interest" description="Disordered" evidence="1">
    <location>
        <begin position="986"/>
        <end position="1063"/>
    </location>
</feature>
<dbReference type="RefSeq" id="XP_024549155.1">
    <property type="nucleotide sequence ID" value="XM_024693369.1"/>
</dbReference>
<feature type="region of interest" description="Disordered" evidence="1">
    <location>
        <begin position="909"/>
        <end position="950"/>
    </location>
</feature>
<feature type="compositionally biased region" description="Low complexity" evidence="1">
    <location>
        <begin position="1515"/>
        <end position="1530"/>
    </location>
</feature>
<feature type="compositionally biased region" description="Polar residues" evidence="1">
    <location>
        <begin position="1324"/>
        <end position="1355"/>
    </location>
</feature>
<feature type="region of interest" description="Disordered" evidence="1">
    <location>
        <begin position="648"/>
        <end position="679"/>
    </location>
</feature>
<accession>A0A384JJR2</accession>
<feature type="region of interest" description="Disordered" evidence="1">
    <location>
        <begin position="490"/>
        <end position="517"/>
    </location>
</feature>
<feature type="compositionally biased region" description="Polar residues" evidence="1">
    <location>
        <begin position="1449"/>
        <end position="1474"/>
    </location>
</feature>
<dbReference type="Proteomes" id="UP000001798">
    <property type="component" value="Chromosome 6"/>
</dbReference>
<feature type="compositionally biased region" description="Polar residues" evidence="1">
    <location>
        <begin position="919"/>
        <end position="928"/>
    </location>
</feature>
<keyword evidence="3" id="KW-1185">Reference proteome</keyword>
<feature type="region of interest" description="Disordered" evidence="1">
    <location>
        <begin position="1794"/>
        <end position="1823"/>
    </location>
</feature>
<feature type="compositionally biased region" description="Polar residues" evidence="1">
    <location>
        <begin position="1531"/>
        <end position="1573"/>
    </location>
</feature>
<dbReference type="KEGG" id="bfu:BCIN_06g02040"/>
<evidence type="ECO:0000313" key="3">
    <source>
        <dbReference type="Proteomes" id="UP000001798"/>
    </source>
</evidence>
<feature type="compositionally biased region" description="Polar residues" evidence="1">
    <location>
        <begin position="1399"/>
        <end position="1420"/>
    </location>
</feature>
<feature type="region of interest" description="Disordered" evidence="1">
    <location>
        <begin position="1282"/>
        <end position="1311"/>
    </location>
</feature>
<feature type="region of interest" description="Disordered" evidence="1">
    <location>
        <begin position="319"/>
        <end position="385"/>
    </location>
</feature>
<evidence type="ECO:0000256" key="1">
    <source>
        <dbReference type="SAM" id="MobiDB-lite"/>
    </source>
</evidence>
<reference evidence="2 3" key="3">
    <citation type="journal article" date="2017" name="Mol. Plant Pathol.">
        <title>A gapless genome sequence of the fungus Botrytis cinerea.</title>
        <authorList>
            <person name="Van Kan J.A."/>
            <person name="Stassen J.H."/>
            <person name="Mosbach A."/>
            <person name="Van Der Lee T.A."/>
            <person name="Faino L."/>
            <person name="Farmer A.D."/>
            <person name="Papasotiriou D.G."/>
            <person name="Zhou S."/>
            <person name="Seidl M.F."/>
            <person name="Cottam E."/>
            <person name="Edel D."/>
            <person name="Hahn M."/>
            <person name="Schwartz D.C."/>
            <person name="Dietrich R.A."/>
            <person name="Widdison S."/>
            <person name="Scalliet G."/>
        </authorList>
    </citation>
    <scope>NUCLEOTIDE SEQUENCE [LARGE SCALE GENOMIC DNA]</scope>
    <source>
        <strain evidence="2 3">B05.10</strain>
    </source>
</reference>
<feature type="region of interest" description="Disordered" evidence="1">
    <location>
        <begin position="1399"/>
        <end position="1573"/>
    </location>
</feature>
<feature type="compositionally biased region" description="Low complexity" evidence="1">
    <location>
        <begin position="1295"/>
        <end position="1306"/>
    </location>
</feature>
<dbReference type="VEuPathDB" id="FungiDB:Bcin06g02040"/>
<feature type="region of interest" description="Disordered" evidence="1">
    <location>
        <begin position="805"/>
        <end position="835"/>
    </location>
</feature>
<organism evidence="2 3">
    <name type="scientific">Botryotinia fuckeliana (strain B05.10)</name>
    <name type="common">Noble rot fungus</name>
    <name type="synonym">Botrytis cinerea</name>
    <dbReference type="NCBI Taxonomy" id="332648"/>
    <lineage>
        <taxon>Eukaryota</taxon>
        <taxon>Fungi</taxon>
        <taxon>Dikarya</taxon>
        <taxon>Ascomycota</taxon>
        <taxon>Pezizomycotina</taxon>
        <taxon>Leotiomycetes</taxon>
        <taxon>Helotiales</taxon>
        <taxon>Sclerotiniaceae</taxon>
        <taxon>Botrytis</taxon>
    </lineage>
</organism>
<dbReference type="EMBL" id="CP009810">
    <property type="protein sequence ID" value="ATZ50712.1"/>
    <property type="molecule type" value="Genomic_DNA"/>
</dbReference>
<feature type="compositionally biased region" description="Polar residues" evidence="1">
    <location>
        <begin position="1794"/>
        <end position="1817"/>
    </location>
</feature>
<protein>
    <submittedName>
        <fullName evidence="2">Uncharacterized protein</fullName>
    </submittedName>
</protein>
<evidence type="ECO:0000313" key="2">
    <source>
        <dbReference type="EMBL" id="ATZ50712.1"/>
    </source>
</evidence>
<feature type="compositionally biased region" description="Polar residues" evidence="1">
    <location>
        <begin position="810"/>
        <end position="835"/>
    </location>
</feature>
<feature type="compositionally biased region" description="Polar residues" evidence="1">
    <location>
        <begin position="659"/>
        <end position="671"/>
    </location>
</feature>
<feature type="compositionally biased region" description="Polar residues" evidence="1">
    <location>
        <begin position="1598"/>
        <end position="1637"/>
    </location>
</feature>
<reference evidence="2 3" key="2">
    <citation type="journal article" date="2012" name="Eukaryot. Cell">
        <title>Genome update of Botrytis cinerea strains B05.10 and T4.</title>
        <authorList>
            <person name="Staats M."/>
            <person name="van Kan J.A."/>
        </authorList>
    </citation>
    <scope>NUCLEOTIDE SEQUENCE [LARGE SCALE GENOMIC DNA]</scope>
    <source>
        <strain evidence="2 3">B05.10</strain>
    </source>
</reference>
<proteinExistence type="predicted"/>
<gene>
    <name evidence="2" type="ORF">BCIN_06g02040</name>
</gene>
<feature type="compositionally biased region" description="Polar residues" evidence="1">
    <location>
        <begin position="1144"/>
        <end position="1178"/>
    </location>
</feature>
<feature type="compositionally biased region" description="Polar residues" evidence="1">
    <location>
        <begin position="1104"/>
        <end position="1134"/>
    </location>
</feature>
<dbReference type="GeneID" id="5441029"/>
<reference evidence="2 3" key="1">
    <citation type="journal article" date="2011" name="PLoS Genet.">
        <title>Genomic analysis of the necrotrophic fungal pathogens Sclerotinia sclerotiorum and Botrytis cinerea.</title>
        <authorList>
            <person name="Amselem J."/>
            <person name="Cuomo C.A."/>
            <person name="van Kan J.A."/>
            <person name="Viaud M."/>
            <person name="Benito E.P."/>
            <person name="Couloux A."/>
            <person name="Coutinho P.M."/>
            <person name="de Vries R.P."/>
            <person name="Dyer P.S."/>
            <person name="Fillinger S."/>
            <person name="Fournier E."/>
            <person name="Gout L."/>
            <person name="Hahn M."/>
            <person name="Kohn L."/>
            <person name="Lapalu N."/>
            <person name="Plummer K.M."/>
            <person name="Pradier J.M."/>
            <person name="Quevillon E."/>
            <person name="Sharon A."/>
            <person name="Simon A."/>
            <person name="ten Have A."/>
            <person name="Tudzynski B."/>
            <person name="Tudzynski P."/>
            <person name="Wincker P."/>
            <person name="Andrew M."/>
            <person name="Anthouard V."/>
            <person name="Beever R.E."/>
            <person name="Beffa R."/>
            <person name="Benoit I."/>
            <person name="Bouzid O."/>
            <person name="Brault B."/>
            <person name="Chen Z."/>
            <person name="Choquer M."/>
            <person name="Collemare J."/>
            <person name="Cotton P."/>
            <person name="Danchin E.G."/>
            <person name="Da Silva C."/>
            <person name="Gautier A."/>
            <person name="Giraud C."/>
            <person name="Giraud T."/>
            <person name="Gonzalez C."/>
            <person name="Grossetete S."/>
            <person name="Guldener U."/>
            <person name="Henrissat B."/>
            <person name="Howlett B.J."/>
            <person name="Kodira C."/>
            <person name="Kretschmer M."/>
            <person name="Lappartient A."/>
            <person name="Leroch M."/>
            <person name="Levis C."/>
            <person name="Mauceli E."/>
            <person name="Neuveglise C."/>
            <person name="Oeser B."/>
            <person name="Pearson M."/>
            <person name="Poulain J."/>
            <person name="Poussereau N."/>
            <person name="Quesneville H."/>
            <person name="Rascle C."/>
            <person name="Schumacher J."/>
            <person name="Segurens B."/>
            <person name="Sexton A."/>
            <person name="Silva E."/>
            <person name="Sirven C."/>
            <person name="Soanes D.M."/>
            <person name="Talbot N.J."/>
            <person name="Templeton M."/>
            <person name="Yandava C."/>
            <person name="Yarden O."/>
            <person name="Zeng Q."/>
            <person name="Rollins J.A."/>
            <person name="Lebrun M.H."/>
            <person name="Dickman M."/>
        </authorList>
    </citation>
    <scope>NUCLEOTIDE SEQUENCE [LARGE SCALE GENOMIC DNA]</scope>
    <source>
        <strain evidence="2 3">B05.10</strain>
    </source>
</reference>
<feature type="compositionally biased region" description="Polar residues" evidence="1">
    <location>
        <begin position="1030"/>
        <end position="1047"/>
    </location>
</feature>
<name>A0A384JJR2_BOTFB</name>
<dbReference type="OrthoDB" id="3540796at2759"/>
<feature type="compositionally biased region" description="Basic residues" evidence="1">
    <location>
        <begin position="999"/>
        <end position="1009"/>
    </location>
</feature>
<feature type="region of interest" description="Disordered" evidence="1">
    <location>
        <begin position="1093"/>
        <end position="1178"/>
    </location>
</feature>
<feature type="region of interest" description="Disordered" evidence="1">
    <location>
        <begin position="1589"/>
        <end position="1658"/>
    </location>
</feature>
<feature type="compositionally biased region" description="Low complexity" evidence="1">
    <location>
        <begin position="1638"/>
        <end position="1655"/>
    </location>
</feature>
<feature type="compositionally biased region" description="Polar residues" evidence="1">
    <location>
        <begin position="1481"/>
        <end position="1514"/>
    </location>
</feature>
<feature type="compositionally biased region" description="Basic and acidic residues" evidence="1">
    <location>
        <begin position="1049"/>
        <end position="1063"/>
    </location>
</feature>
<sequence length="1936" mass="216428">MGKRDDICSFLGYEKDNPTKDRRNLLKSTSAFLADYEARGNKVYGRKAESIGSRLCAVNFLEEEGRGERFWPPTSDGSLVYEQARDKKIIIDHVADLFLIHARSNYSKLHAKRRCQKHNVASPPSNVNNEHISNKPSASSTPEETYLEDEEPQFTYSSSLMTIKPELCLTPWLDPPKRFDRNVAMPWAERIDPKNLPDPPVRLGKDWLSQKSVQWPSAVDKEIQYFMHRWLFYYTPDLENGADDGIQSLVSLLRKKEGPSAELDGTQLREFRKRIIDRVKHWTETFINHQFIELQGDGVPQMSARFRAIWTTLKYDTPTPRVSNRRRSVEEELPPETHRKRRKLSKKSEDNALDSSRSKRKPWTENAWRRKTIPPPADMTFPNLISRKSSNIDPVTVMVTAGENVNEESNEERFQKLEVHEVPEHTIQNSKISVEIPLPCKSISNKADVFIKMEEESTIEVSQLGTTVTELSDDNRFSEAKRVAVPTKGVVIKSPSPNPDDTVTLETTPPHVQDNIQGPEAKSILSHQSSNTSEGRNLSPQSELLDTIVMPNQSSETIADGPLIDKVVGAQAEVIDSQLSTRIEHPSQLLQTADVRSSPKVKEDLELRIEVSTQPIELDGEDFTKGPTPKQLEDQVDEPRRAVPTIHQIIMENDDRNTSDSITPPETLSSENSKKCGPFNDTKILNQLFSSNASRAIDTQRTRGTSSISPTSSADMHTHEMDKNLFPRTTTQNSVLPRASPSIELAPKESPPEKLSHQGDIITVNNAFTEGLSNLSQIPKTAKPQSGHSNQIPSLDVLETSQKSFERNDSNLTRTPLPSGPLTSETGQETSTLLPIVRQSTTTISDYPKSDVSSPVLPQNPVQEPQAAFRDPLVSGFQPINRPMSSLALQSSPAPISQSSAGVYKSSIAPQQVRDQRQSKQMNETPKQSEAIFPQIITREPGRSSEPSWTRNVHLNSYPVNSQNGVYPMAFVSKPTASKNDIWMQETSRKRQLEQTNTKPRKTKSRKKSTPCEKPTMESGTAQYPLASSAPASQNTTPSVIQIQSPRQPEYDQKRSPKPPHPELINHLRIMDEKMGTNSGASYQYHLKTTNSPSIISNQQSNNHGRNMDQSRTNNYDSRQENSISNQIVSQEQVHLNRKRSSEDWSNTKSPVGMHHSTSVGSPAQSQRTSSMSQKRTSIPETIQISRMEQERFQHGMQQNRRLPNAGENKFDSQNGKQQISNLPKLDIQIKINPVAFTTQNQVPSKENAQNRADIEIRNQWPDSAHMGQSESVRLREAEARHGASINSGTGRIISKSPSMSSPKTSQHLKDLQGTQDRVYNHAQQSNPAQTNQHPSQQSQGPKTHSQTQVNSSSPELYRSQDPWWNSLATDYNISTIPKQPSRYVPQTSTNVLHNRTMANTTPVSIVPSASQVQVGSQESLPDMRQAAPQATERPHSTGSQASKVFHQTPESQRVKYSSTTPANTQNSPPQNYSVDEDAAQPSQTQIFNPSGQSAQSQFGVRPSTSQNEFSKQAPSKSSNESTPSPSNQSHQPVTQPSNRPLTSSKSQYNNNATSQHSHTQASSFHRQATNQHHVQPAIIQSPVTQNQFANRPPAQFSPVQPSFPQNRYTDPSPVQQASTAPGSYTPEHNGQQRATSQYQYPKRPQQPQQPAEPQITSTHAQQNFYNEQNPHDRTKSTFNGASPQTIMHSVSASPMQSPINQIPASQPSLATTMSAILNPRLPPTPPTPAIVLATGSDPMSKFPPINQSMSGNTPRQQASAIITTPKINNNSHHYHPATYPPRQQATVMNSAPKLDTTSKYSPSAQSLATPQQTPTTPHGARPKLDFYLQRSSSLIDTSISFSYQYMESLSLPNLFAFFSQRSGIPSERLDDLTFRCMFGEYQQFVIGKNMGDGEWKRARKRIWRNWDRDVKSAKQNGDDADEEFWEVNILIGRCA</sequence>